<dbReference type="Gene3D" id="1.10.1040.10">
    <property type="entry name" value="N-(1-d-carboxylethyl)-l-norvaline Dehydrogenase, domain 2"/>
    <property type="match status" value="1"/>
</dbReference>
<dbReference type="PATRIC" id="fig|36861.3.peg.1769"/>
<dbReference type="SUPFAM" id="SSF51735">
    <property type="entry name" value="NAD(P)-binding Rossmann-fold domains"/>
    <property type="match status" value="1"/>
</dbReference>
<dbReference type="InterPro" id="IPR006398">
    <property type="entry name" value="Tartro_sem_red"/>
</dbReference>
<dbReference type="RefSeq" id="WP_059756008.1">
    <property type="nucleotide sequence ID" value="NZ_LDUG01000025.1"/>
</dbReference>
<dbReference type="GO" id="GO:0050661">
    <property type="term" value="F:NADP binding"/>
    <property type="evidence" value="ECO:0007669"/>
    <property type="project" value="InterPro"/>
</dbReference>
<evidence type="ECO:0000256" key="3">
    <source>
        <dbReference type="PIRSR" id="PIRSR000103-1"/>
    </source>
</evidence>
<dbReference type="InterPro" id="IPR006115">
    <property type="entry name" value="6PGDH_NADP-bd"/>
</dbReference>
<protein>
    <submittedName>
        <fullName evidence="6">6-phosphogluconate dehydrogenase</fullName>
    </submittedName>
</protein>
<dbReference type="OrthoDB" id="9777604at2"/>
<evidence type="ECO:0000259" key="5">
    <source>
        <dbReference type="Pfam" id="PF14833"/>
    </source>
</evidence>
<dbReference type="Proteomes" id="UP000064243">
    <property type="component" value="Unassembled WGS sequence"/>
</dbReference>
<reference evidence="6 7" key="1">
    <citation type="journal article" date="2015" name="Appl. Environ. Microbiol.">
        <title>Aerobic and Anaerobic Thiosulfate Oxidation by a Cold-Adapted, Subglacial Chemoautotroph.</title>
        <authorList>
            <person name="Harrold Z.R."/>
            <person name="Skidmore M.L."/>
            <person name="Hamilton T.L."/>
            <person name="Desch L."/>
            <person name="Amada K."/>
            <person name="van Gelder W."/>
            <person name="Glover K."/>
            <person name="Roden E.E."/>
            <person name="Boyd E.S."/>
        </authorList>
    </citation>
    <scope>NUCLEOTIDE SEQUENCE [LARGE SCALE GENOMIC DNA]</scope>
    <source>
        <strain evidence="6 7">RG</strain>
    </source>
</reference>
<evidence type="ECO:0000259" key="4">
    <source>
        <dbReference type="Pfam" id="PF03446"/>
    </source>
</evidence>
<proteinExistence type="predicted"/>
<dbReference type="Gene3D" id="3.40.50.720">
    <property type="entry name" value="NAD(P)-binding Rossmann-like Domain"/>
    <property type="match status" value="1"/>
</dbReference>
<dbReference type="InterPro" id="IPR013328">
    <property type="entry name" value="6PGD_dom2"/>
</dbReference>
<keyword evidence="1" id="KW-0560">Oxidoreductase</keyword>
<dbReference type="InterPro" id="IPR036291">
    <property type="entry name" value="NAD(P)-bd_dom_sf"/>
</dbReference>
<keyword evidence="7" id="KW-1185">Reference proteome</keyword>
<feature type="active site" evidence="3">
    <location>
        <position position="170"/>
    </location>
</feature>
<dbReference type="Pfam" id="PF14833">
    <property type="entry name" value="NAD_binding_11"/>
    <property type="match status" value="1"/>
</dbReference>
<dbReference type="GO" id="GO:0046487">
    <property type="term" value="P:glyoxylate metabolic process"/>
    <property type="evidence" value="ECO:0007669"/>
    <property type="project" value="InterPro"/>
</dbReference>
<organism evidence="6 7">
    <name type="scientific">Thiobacillus denitrificans</name>
    <dbReference type="NCBI Taxonomy" id="36861"/>
    <lineage>
        <taxon>Bacteria</taxon>
        <taxon>Pseudomonadati</taxon>
        <taxon>Pseudomonadota</taxon>
        <taxon>Betaproteobacteria</taxon>
        <taxon>Nitrosomonadales</taxon>
        <taxon>Thiobacillaceae</taxon>
        <taxon>Thiobacillus</taxon>
    </lineage>
</organism>
<dbReference type="GO" id="GO:0051287">
    <property type="term" value="F:NAD binding"/>
    <property type="evidence" value="ECO:0007669"/>
    <property type="project" value="InterPro"/>
</dbReference>
<dbReference type="PIRSF" id="PIRSF000103">
    <property type="entry name" value="HIBADH"/>
    <property type="match status" value="1"/>
</dbReference>
<feature type="domain" description="6-phosphogluconate dehydrogenase NADP-binding" evidence="4">
    <location>
        <begin position="2"/>
        <end position="161"/>
    </location>
</feature>
<evidence type="ECO:0000256" key="2">
    <source>
        <dbReference type="ARBA" id="ARBA00023027"/>
    </source>
</evidence>
<dbReference type="SUPFAM" id="SSF48179">
    <property type="entry name" value="6-phosphogluconate dehydrogenase C-terminal domain-like"/>
    <property type="match status" value="1"/>
</dbReference>
<keyword evidence="2" id="KW-0520">NAD</keyword>
<comment type="caution">
    <text evidence="6">The sequence shown here is derived from an EMBL/GenBank/DDBJ whole genome shotgun (WGS) entry which is preliminary data.</text>
</comment>
<evidence type="ECO:0000256" key="1">
    <source>
        <dbReference type="ARBA" id="ARBA00023002"/>
    </source>
</evidence>
<dbReference type="InterPro" id="IPR015815">
    <property type="entry name" value="HIBADH-related"/>
</dbReference>
<gene>
    <name evidence="6" type="ORF">ABW22_10520</name>
</gene>
<accession>A0A119CVZ4</accession>
<dbReference type="GO" id="GO:0008679">
    <property type="term" value="F:2-hydroxy-3-oxopropionate reductase activity"/>
    <property type="evidence" value="ECO:0007669"/>
    <property type="project" value="InterPro"/>
</dbReference>
<dbReference type="PANTHER" id="PTHR43060">
    <property type="entry name" value="3-HYDROXYISOBUTYRATE DEHYDROGENASE-LIKE 1, MITOCHONDRIAL-RELATED"/>
    <property type="match status" value="1"/>
</dbReference>
<evidence type="ECO:0000313" key="7">
    <source>
        <dbReference type="Proteomes" id="UP000064243"/>
    </source>
</evidence>
<dbReference type="AlphaFoldDB" id="A0A119CVZ4"/>
<dbReference type="InterPro" id="IPR008927">
    <property type="entry name" value="6-PGluconate_DH-like_C_sf"/>
</dbReference>
<dbReference type="NCBIfam" id="TIGR01505">
    <property type="entry name" value="tartro_sem_red"/>
    <property type="match status" value="1"/>
</dbReference>
<name>A0A119CVZ4_THIDE</name>
<dbReference type="InterPro" id="IPR029154">
    <property type="entry name" value="HIBADH-like_NADP-bd"/>
</dbReference>
<dbReference type="Pfam" id="PF03446">
    <property type="entry name" value="NAD_binding_2"/>
    <property type="match status" value="1"/>
</dbReference>
<dbReference type="eggNOG" id="COG2084">
    <property type="taxonomic scope" value="Bacteria"/>
</dbReference>
<feature type="domain" description="3-hydroxyisobutyrate dehydrogenase-like NAD-binding" evidence="5">
    <location>
        <begin position="164"/>
        <end position="284"/>
    </location>
</feature>
<evidence type="ECO:0000313" key="6">
    <source>
        <dbReference type="EMBL" id="KVW95581.1"/>
    </source>
</evidence>
<dbReference type="STRING" id="1123392.GCA_000376425_00548"/>
<sequence>MKIGFIGSGIMGRPMAENLLRAGHQLFVYGRRFDRLEPMLVAGALGKGTPTEVAAESDITFTVVSDTTDVEQIILGDRGLVHGARPGHTIVDMSTVSPAATRRIAAALAERGVHMLDAPVSGGETGARESTLSIMVGGEAPIFEKIRPLFEILGKNIVHVGGHGAGQVVKCCNQIVVGLTFEGVAEAILLARRNGVDPVKMREALLGGFAGSRILEVHGQRMLDANYKPGFKVKLHHKDMAIVMDNAQETATPLPGAALIAQQMNALMGAGDSELDSSAIMRALERLVGEGK</sequence>
<dbReference type="EMBL" id="LDUG01000025">
    <property type="protein sequence ID" value="KVW95581.1"/>
    <property type="molecule type" value="Genomic_DNA"/>
</dbReference>
<dbReference type="PANTHER" id="PTHR43060:SF3">
    <property type="entry name" value="2-HYDROXY-3-OXOPROPIONATE REDUCTASE"/>
    <property type="match status" value="1"/>
</dbReference>